<sequence length="1147" mass="132094">MPMPFPTGVGKTFNTISLIMEHILNDIDNQLSEGSSYLPRYCFYITNSVDNVFDAYSQLKERVKNNTLLNENQKSIIYERILYAPANATSILELLKEKHTIENIKEIFNIDEKSSLGKELELLENEQNILASINIPPAQKKILVDKLNNSASKCYSAIIRHIQSFQLGPKPVSLDDDNIDLIKKLIPGIELEIGRSRVVFMTTKKFLFGLQQSTGKFHPARNLSDNILIIDEVDRQHNEILTHLVSANDIDLLATIRTIHSNLKEQKLCTKPQYSGISDLFSKYLKEVMELFEEWSLQHSFDIHSSAIEHEKKVLLFSDKLTTHHTSLSKPLVVSFNKEHQQHDISIQGTHRDRHERDFPKFLGRLERLVNREFQSVVRQAEELYRNQMQEHELKCLTSVQAVASILDQLNLHSLREQLNQQLSYLAGRQYSARKSAANYHTRGIRMIEVDHLPEAQDSVMFKHHGFNVTPTGMLASWVESGCKILGISATAECESVIHNFDIRYLKESLGEKFIELSKAQKNSINSYYMNERNYLGCGVKIVADIINKDYVFIKDLISQWQPKSKNHQLLYKQLFNTDDRGVDFGLQWLSKLCKAIEAFSKTKFNRYMVVMLNRGIKNQVTSFLSWYKEQLEKKECVSLKLFPCVDANFLRQGKFDSEIISFLETNPGKLIAITSYSTMSSGKNPDYAFNKNFENNSLRHVGHRSNDRTDIDFMYLEAPTHLISVAGEPETKTSDRLLLLSYGMALQEAGTITLNQAHWWSRDVVMNDSPYYACQQIKSKYYQKESEDCLLAIYRMIEQAVGRTARTEMKRENIYIVADGDLIELLANDNRDTVLFSHEYRELVNFSKSNCFSPTSALNHDRKRLQNLAILHTARSLGAIDRTLSLINNSPSPKSIEAWMNLRLQVLQQPASVLPPIHREYYVFSPDAGSYDYTPPPMEFEWKAEEYRFFEYCKKPTKIISEATAFLPTLMKNQTIRSHFEQNGFCTIWPDNAKYIITPPMFINIYLGALGEEVGKAILSAYGFNFETLPVEHFEKFDDVIILDEKKALIDFKNWDLVAWRTLKDDVRKAQMVKISHKLYSLGINKLVICNLKKHSNEQIQFFDIDFCQVNDESASSIICIPGLLNEHDSSVDLNAIMTLAKWILR</sequence>
<dbReference type="InterPro" id="IPR027417">
    <property type="entry name" value="P-loop_NTPase"/>
</dbReference>
<gene>
    <name evidence="1" type="ORF">DAA48_12690</name>
</gene>
<accession>A0A2T4N110</accession>
<protein>
    <recommendedName>
        <fullName evidence="3">Helicase/UvrB N-terminal domain-containing protein</fullName>
    </recommendedName>
</protein>
<dbReference type="SUPFAM" id="SSF52540">
    <property type="entry name" value="P-loop containing nucleoside triphosphate hydrolases"/>
    <property type="match status" value="1"/>
</dbReference>
<comment type="caution">
    <text evidence="1">The sequence shown here is derived from an EMBL/GenBank/DDBJ whole genome shotgun (WGS) entry which is preliminary data.</text>
</comment>
<dbReference type="AlphaFoldDB" id="A0A2T4N110"/>
<evidence type="ECO:0000313" key="1">
    <source>
        <dbReference type="EMBL" id="PTH80492.1"/>
    </source>
</evidence>
<name>A0A2T4N110_AERVE</name>
<dbReference type="EMBL" id="PZKL01000032">
    <property type="protein sequence ID" value="PTH80492.1"/>
    <property type="molecule type" value="Genomic_DNA"/>
</dbReference>
<reference evidence="1 2" key="1">
    <citation type="submission" date="2018-03" db="EMBL/GenBank/DDBJ databases">
        <title>Aeromonas veronii whole genome sequencing and analysis.</title>
        <authorList>
            <person name="Xie H."/>
            <person name="Liu T."/>
            <person name="Wang K."/>
        </authorList>
    </citation>
    <scope>NUCLEOTIDE SEQUENCE [LARGE SCALE GENOMIC DNA]</scope>
    <source>
        <strain evidence="1 2">XH.VA.1</strain>
    </source>
</reference>
<dbReference type="Proteomes" id="UP000241986">
    <property type="component" value="Unassembled WGS sequence"/>
</dbReference>
<evidence type="ECO:0000313" key="2">
    <source>
        <dbReference type="Proteomes" id="UP000241986"/>
    </source>
</evidence>
<organism evidence="1 2">
    <name type="scientific">Aeromonas veronii</name>
    <dbReference type="NCBI Taxonomy" id="654"/>
    <lineage>
        <taxon>Bacteria</taxon>
        <taxon>Pseudomonadati</taxon>
        <taxon>Pseudomonadota</taxon>
        <taxon>Gammaproteobacteria</taxon>
        <taxon>Aeromonadales</taxon>
        <taxon>Aeromonadaceae</taxon>
        <taxon>Aeromonas</taxon>
    </lineage>
</organism>
<proteinExistence type="predicted"/>
<evidence type="ECO:0008006" key="3">
    <source>
        <dbReference type="Google" id="ProtNLM"/>
    </source>
</evidence>